<organism evidence="1 2">
    <name type="scientific">Rhizorhabdus histidinilytica</name>
    <dbReference type="NCBI Taxonomy" id="439228"/>
    <lineage>
        <taxon>Bacteria</taxon>
        <taxon>Pseudomonadati</taxon>
        <taxon>Pseudomonadota</taxon>
        <taxon>Alphaproteobacteria</taxon>
        <taxon>Sphingomonadales</taxon>
        <taxon>Sphingomonadaceae</taxon>
        <taxon>Rhizorhabdus</taxon>
    </lineage>
</organism>
<dbReference type="AlphaFoldDB" id="A0A1T5A9H8"/>
<accession>A0A1T5A9H8</accession>
<sequence length="201" mass="22713">MSRDEQARVHGLTIARGIVEADLVDAKAHADWDWIGQSQEALDAIDEALRGASGGGVEDSYIAFQQRRGRLPDLIEGAIEIHRNFMLDDDYDTQRCLDRVIEKLKQARDFYDAPTPDHPAENAKSSGDVRAALYEDGYLWKWVERGLFDEHISPRNALEVMAHHPGAPWKEGRWNVDHKPYAKAFYEAFPRAALARSGKGE</sequence>
<evidence type="ECO:0000313" key="1">
    <source>
        <dbReference type="EMBL" id="SKB31387.1"/>
    </source>
</evidence>
<dbReference type="OrthoDB" id="226723at204457"/>
<dbReference type="Proteomes" id="UP000189818">
    <property type="component" value="Unassembled WGS sequence"/>
</dbReference>
<reference evidence="2" key="1">
    <citation type="submission" date="2017-02" db="EMBL/GenBank/DDBJ databases">
        <authorList>
            <person name="Varghese N."/>
            <person name="Submissions S."/>
        </authorList>
    </citation>
    <scope>NUCLEOTIDE SEQUENCE [LARGE SCALE GENOMIC DNA]</scope>
    <source>
        <strain evidence="2">UM2</strain>
    </source>
</reference>
<proteinExistence type="predicted"/>
<dbReference type="RefSeq" id="WP_079646634.1">
    <property type="nucleotide sequence ID" value="NZ_FUYM01000001.1"/>
</dbReference>
<evidence type="ECO:0000313" key="2">
    <source>
        <dbReference type="Proteomes" id="UP000189818"/>
    </source>
</evidence>
<gene>
    <name evidence="1" type="ORF">SAMN06295920_101718</name>
</gene>
<name>A0A1T5A9H8_9SPHN</name>
<keyword evidence="2" id="KW-1185">Reference proteome</keyword>
<dbReference type="STRING" id="439228.SAMN06295920_101718"/>
<protein>
    <submittedName>
        <fullName evidence="1">Uncharacterized protein</fullName>
    </submittedName>
</protein>
<dbReference type="EMBL" id="FUYM01000001">
    <property type="protein sequence ID" value="SKB31387.1"/>
    <property type="molecule type" value="Genomic_DNA"/>
</dbReference>